<evidence type="ECO:0000313" key="4">
    <source>
        <dbReference type="Proteomes" id="UP001075225"/>
    </source>
</evidence>
<organism evidence="1 4">
    <name type="scientific">Campylobacter ureolyticus</name>
    <dbReference type="NCBI Taxonomy" id="827"/>
    <lineage>
        <taxon>Bacteria</taxon>
        <taxon>Pseudomonadati</taxon>
        <taxon>Campylobacterota</taxon>
        <taxon>Epsilonproteobacteria</taxon>
        <taxon>Campylobacterales</taxon>
        <taxon>Campylobacteraceae</taxon>
        <taxon>Campylobacter</taxon>
    </lineage>
</organism>
<evidence type="ECO:0000313" key="1">
    <source>
        <dbReference type="EMBL" id="MCZ6159800.1"/>
    </source>
</evidence>
<evidence type="ECO:0000313" key="2">
    <source>
        <dbReference type="EMBL" id="QKF84292.1"/>
    </source>
</evidence>
<reference evidence="2 3" key="1">
    <citation type="submission" date="2020-05" db="EMBL/GenBank/DDBJ databases">
        <title>Complete genome sequencing of Campylobacter and Arcobacter type strains.</title>
        <authorList>
            <person name="Miller W.G."/>
            <person name="Yee E."/>
        </authorList>
    </citation>
    <scope>NUCLEOTIDE SEQUENCE [LARGE SCALE GENOMIC DNA]</scope>
    <source>
        <strain evidence="2 3">LMG 6451</strain>
    </source>
</reference>
<evidence type="ECO:0000313" key="3">
    <source>
        <dbReference type="Proteomes" id="UP000509722"/>
    </source>
</evidence>
<dbReference type="EMBL" id="CP053832">
    <property type="protein sequence ID" value="QKF84292.1"/>
    <property type="molecule type" value="Genomic_DNA"/>
</dbReference>
<dbReference type="RefSeq" id="WP_018712979.1">
    <property type="nucleotide sequence ID" value="NZ_CP053832.1"/>
</dbReference>
<dbReference type="Proteomes" id="UP000509722">
    <property type="component" value="Chromosome"/>
</dbReference>
<dbReference type="Proteomes" id="UP001075225">
    <property type="component" value="Unassembled WGS sequence"/>
</dbReference>
<dbReference type="AlphaFoldDB" id="A0A381E8Z0"/>
<sequence length="81" mass="9941">MTIRELCSYLNITTPTLYNWKKDKPNLYKIVMDFKENNDNNLDKKEQVLLKLFRQLENLEQDFYISEINTRILKRKIENKE</sequence>
<dbReference type="OrthoDB" id="5361725at2"/>
<proteinExistence type="predicted"/>
<protein>
    <submittedName>
        <fullName evidence="1">Uncharacterized protein</fullName>
    </submittedName>
</protein>
<accession>A0A381E8Z0</accession>
<reference evidence="1" key="2">
    <citation type="submission" date="2022-12" db="EMBL/GenBank/DDBJ databases">
        <title>Species Delineation and Comparative Genomics within the Campylobacter ureolyticus Complex.</title>
        <authorList>
            <person name="Maki J."/>
            <person name="Howard M."/>
            <person name="Connelly S."/>
            <person name="Hardy D.J."/>
            <person name="Cameron A."/>
        </authorList>
    </citation>
    <scope>NUCLEOTIDE SEQUENCE</scope>
    <source>
        <strain evidence="1">URMC_787</strain>
    </source>
</reference>
<dbReference type="EMBL" id="JAPXGO010000003">
    <property type="protein sequence ID" value="MCZ6159800.1"/>
    <property type="molecule type" value="Genomic_DNA"/>
</dbReference>
<dbReference type="GeneID" id="77175702"/>
<name>A0A381E8Z0_9BACT</name>
<gene>
    <name evidence="2" type="ORF">CURT_0801</name>
    <name evidence="1" type="ORF">O6B32_04820</name>
</gene>